<dbReference type="AlphaFoldDB" id="A0A971M6T5"/>
<accession>A0A971M6T5</accession>
<dbReference type="PRINTS" id="PR01805">
    <property type="entry name" value="VACJLIPOPROT"/>
</dbReference>
<evidence type="ECO:0000313" key="3">
    <source>
        <dbReference type="EMBL" id="NLW36206.1"/>
    </source>
</evidence>
<dbReference type="PANTHER" id="PTHR30035">
    <property type="entry name" value="LIPOPROTEIN VACJ-RELATED"/>
    <property type="match status" value="1"/>
</dbReference>
<dbReference type="Proteomes" id="UP000777265">
    <property type="component" value="Unassembled WGS sequence"/>
</dbReference>
<proteinExistence type="inferred from homology"/>
<keyword evidence="2" id="KW-0732">Signal</keyword>
<keyword evidence="3" id="KW-0449">Lipoprotein</keyword>
<evidence type="ECO:0000313" key="4">
    <source>
        <dbReference type="Proteomes" id="UP000777265"/>
    </source>
</evidence>
<comment type="similarity">
    <text evidence="1">Belongs to the MlaA family.</text>
</comment>
<reference evidence="3" key="1">
    <citation type="journal article" date="2020" name="Biotechnol. Biofuels">
        <title>New insights from the biogas microbiome by comprehensive genome-resolved metagenomics of nearly 1600 species originating from multiple anaerobic digesters.</title>
        <authorList>
            <person name="Campanaro S."/>
            <person name="Treu L."/>
            <person name="Rodriguez-R L.M."/>
            <person name="Kovalovszki A."/>
            <person name="Ziels R.M."/>
            <person name="Maus I."/>
            <person name="Zhu X."/>
            <person name="Kougias P.G."/>
            <person name="Basile A."/>
            <person name="Luo G."/>
            <person name="Schluter A."/>
            <person name="Konstantinidis K.T."/>
            <person name="Angelidaki I."/>
        </authorList>
    </citation>
    <scope>NUCLEOTIDE SEQUENCE</scope>
    <source>
        <strain evidence="3">AS06rmzACSIP_7</strain>
    </source>
</reference>
<comment type="caution">
    <text evidence="3">The sequence shown here is derived from an EMBL/GenBank/DDBJ whole genome shotgun (WGS) entry which is preliminary data.</text>
</comment>
<protein>
    <submittedName>
        <fullName evidence="3">VacJ family lipoprotein</fullName>
    </submittedName>
</protein>
<dbReference type="GO" id="GO:0120010">
    <property type="term" value="P:intermembrane phospholipid transfer"/>
    <property type="evidence" value="ECO:0007669"/>
    <property type="project" value="TreeGrafter"/>
</dbReference>
<evidence type="ECO:0000256" key="2">
    <source>
        <dbReference type="ARBA" id="ARBA00022729"/>
    </source>
</evidence>
<organism evidence="3 4">
    <name type="scientific">Syntrophorhabdus aromaticivorans</name>
    <dbReference type="NCBI Taxonomy" id="328301"/>
    <lineage>
        <taxon>Bacteria</taxon>
        <taxon>Pseudomonadati</taxon>
        <taxon>Thermodesulfobacteriota</taxon>
        <taxon>Syntrophorhabdia</taxon>
        <taxon>Syntrophorhabdales</taxon>
        <taxon>Syntrophorhabdaceae</taxon>
        <taxon>Syntrophorhabdus</taxon>
    </lineage>
</organism>
<dbReference type="EMBL" id="JAAYEE010000222">
    <property type="protein sequence ID" value="NLW36206.1"/>
    <property type="molecule type" value="Genomic_DNA"/>
</dbReference>
<evidence type="ECO:0000256" key="1">
    <source>
        <dbReference type="ARBA" id="ARBA00010634"/>
    </source>
</evidence>
<gene>
    <name evidence="3" type="ORF">GXY80_12135</name>
</gene>
<dbReference type="GO" id="GO:0016020">
    <property type="term" value="C:membrane"/>
    <property type="evidence" value="ECO:0007669"/>
    <property type="project" value="InterPro"/>
</dbReference>
<dbReference type="InterPro" id="IPR007428">
    <property type="entry name" value="MlaA"/>
</dbReference>
<dbReference type="Pfam" id="PF04333">
    <property type="entry name" value="MlaA"/>
    <property type="match status" value="1"/>
</dbReference>
<dbReference type="PANTHER" id="PTHR30035:SF3">
    <property type="entry name" value="INTERMEMBRANE PHOSPHOLIPID TRANSPORT SYSTEM LIPOPROTEIN MLAA"/>
    <property type="match status" value="1"/>
</dbReference>
<name>A0A971M6T5_9BACT</name>
<reference evidence="3" key="2">
    <citation type="submission" date="2020-01" db="EMBL/GenBank/DDBJ databases">
        <authorList>
            <person name="Campanaro S."/>
        </authorList>
    </citation>
    <scope>NUCLEOTIDE SEQUENCE</scope>
    <source>
        <strain evidence="3">AS06rmzACSIP_7</strain>
    </source>
</reference>
<sequence length="294" mass="32612">MKNRCLMGRGKRILSLGYCEGPVRVLLIFFCLLSGPAWALENPSDAPGSTEVSGEKKVSDEYGDIVAEEAGAAENRGLHIADPIEPWNRAMYYFNDKFYFWLLKPVTQGYKHVVPEDIRVVFVNFYENITAPIRMVNHLLQGRPGNAGTELGRFLINSTMGAGGLRDCAGDCFGIKGQKAEFGQTLGRYGVGFGFYLVWPILGPSCPRDTIGWLGDLALTPTTYMSPHYAGIETTVGMRVHDGINDLSFHLGEYETVKKAAIDPYVAIRDGYVQHRNRVIKGEDSRETGTRPSY</sequence>